<organism evidence="5 6">
    <name type="scientific">Photorhabdus bodei</name>
    <dbReference type="NCBI Taxonomy" id="2029681"/>
    <lineage>
        <taxon>Bacteria</taxon>
        <taxon>Pseudomonadati</taxon>
        <taxon>Pseudomonadota</taxon>
        <taxon>Gammaproteobacteria</taxon>
        <taxon>Enterobacterales</taxon>
        <taxon>Morganellaceae</taxon>
        <taxon>Photorhabdus</taxon>
    </lineage>
</organism>
<dbReference type="Gene3D" id="3.30.559.10">
    <property type="entry name" value="Chloramphenicol acetyltransferase-like domain"/>
    <property type="match status" value="1"/>
</dbReference>
<dbReference type="SUPFAM" id="SSF52777">
    <property type="entry name" value="CoA-dependent acyltransferases"/>
    <property type="match status" value="2"/>
</dbReference>
<dbReference type="Gene3D" id="3.30.300.30">
    <property type="match status" value="1"/>
</dbReference>
<dbReference type="InterPro" id="IPR025110">
    <property type="entry name" value="AMP-bd_C"/>
</dbReference>
<dbReference type="InterPro" id="IPR036736">
    <property type="entry name" value="ACP-like_sf"/>
</dbReference>
<dbReference type="PANTHER" id="PTHR45527:SF1">
    <property type="entry name" value="FATTY ACID SYNTHASE"/>
    <property type="match status" value="1"/>
</dbReference>
<dbReference type="GO" id="GO:0044550">
    <property type="term" value="P:secondary metabolite biosynthetic process"/>
    <property type="evidence" value="ECO:0007669"/>
    <property type="project" value="TreeGrafter"/>
</dbReference>
<dbReference type="Pfam" id="PF13193">
    <property type="entry name" value="AMP-binding_C"/>
    <property type="match status" value="1"/>
</dbReference>
<dbReference type="SUPFAM" id="SSF47336">
    <property type="entry name" value="ACP-like"/>
    <property type="match status" value="1"/>
</dbReference>
<evidence type="ECO:0000256" key="1">
    <source>
        <dbReference type="ARBA" id="ARBA00022450"/>
    </source>
</evidence>
<dbReference type="InterPro" id="IPR042099">
    <property type="entry name" value="ANL_N_sf"/>
</dbReference>
<gene>
    <name evidence="5" type="ORF">PH362_22520</name>
</gene>
<reference evidence="5" key="1">
    <citation type="submission" date="2023-01" db="EMBL/GenBank/DDBJ databases">
        <title>Genome sequencing of Photorhabdus bodei 09-20.</title>
        <authorList>
            <person name="Kalindamar S."/>
            <person name="Kumru S."/>
        </authorList>
    </citation>
    <scope>NUCLEOTIDE SEQUENCE</scope>
    <source>
        <strain evidence="5">09-20</strain>
    </source>
</reference>
<name>A0AAW6BN89_9GAMM</name>
<dbReference type="PROSITE" id="PS50075">
    <property type="entry name" value="CARRIER"/>
    <property type="match status" value="1"/>
</dbReference>
<sequence length="1103" mass="123221">MYKDYPQTGDEELLSMQQSALWFIDNYTPGDSKYNISMAFRIHGSFQIDAFRYAVNRLVSKNSTLRSTFINVNGEPKLVINEHLPPTLEVFDATNLSQGEFEDAVQNFHSIPFQLEKVSCLRFGIYVVSAEEYVLHMCVHHIVSDFTSLELMWDQLEHYYLAELGEDDDSWLPPIEDFKDYAIKEREYYQSEAAEESKAYWSECLKQPPAMLQWDSFWRKGANDKSSILFSIGEETTKKIKQLASEIGGSIFTVILTAWSAYITRETKAADIVMGVPVSMRHSVHQHIVGCLFNVLPIRLSVEQTFHHFLLAAKERLLSALDNRNFCLSQMVEHLAVERHDDRNPLFQVAVNMLGHAGQSRWVALEMADDSVQASWAGQTISPFRVCQQEGQLDIELLFVDAGSHLRCEFKADKHFFSHLGLQIFAERFKQVLEMLIADPDEEMNTLLALKSEDYNLPSGPINSNALPEVSNQTLVALFDQRVTQQAASAAIRYGADTLTYLDLQRWSLKVAVQLIQNGVVPGDRVGIALLPSLEAVVAMLGIMRAGAGYVPLDPRLPQNRLAQIVEQSAMKLVVVNADVDPDNRCTAKLMTIAATESALASGPVDHSTFDHCTPSSIAYSVFTSGSTGIPKGIDVEHNNVVSCFNAMDEYLAPAPGEVWTWFHAASFDLSVWEIWGALCSGGVLVIVPDDIRNQPDKLLDLLEAEQVTIITQTPSSLKSLLSEFQARPRAYAIKHWVICGEALLSATIRPYLDERWTLWNVYGPAEATIYTTVEKVTKELTDYNVIPIGKPLNFATVYLLNPAGQTPPIGEVGEIYIGGRGVARGYVGLEQLTEQRFIADPYIHHGRIYKTGDLAYWDGERIHFCGRVDDQVKVSGYRIEIAEIEDCLNRHQAIADAAVIIESHEGLDRLVAIFVPVSKDNLPEESAIRDHLKAYLPIYMLPGRMLLADELPRNAHNKIDRRALNGLIEAGQLTDISSLRPAPVLPVDSVFAEISRTWCEVLGRSTVGLDDAFFNIGGNSLALMQIHAQLVQLPGCGALAPSDLFRFPTIRKLANYLLSPLQSITPVEVADKTTQTRRQKTLNARKALKEKQTHSLKGEPDV</sequence>
<dbReference type="InterPro" id="IPR010071">
    <property type="entry name" value="AA_adenyl_dom"/>
</dbReference>
<comment type="caution">
    <text evidence="5">The sequence shown here is derived from an EMBL/GenBank/DDBJ whole genome shotgun (WGS) entry which is preliminary data.</text>
</comment>
<dbReference type="InterPro" id="IPR023213">
    <property type="entry name" value="CAT-like_dom_sf"/>
</dbReference>
<dbReference type="NCBIfam" id="TIGR01733">
    <property type="entry name" value="AA-adenyl-dom"/>
    <property type="match status" value="1"/>
</dbReference>
<accession>A0AAW6BN89</accession>
<dbReference type="InterPro" id="IPR009081">
    <property type="entry name" value="PP-bd_ACP"/>
</dbReference>
<evidence type="ECO:0000256" key="2">
    <source>
        <dbReference type="ARBA" id="ARBA00022553"/>
    </source>
</evidence>
<evidence type="ECO:0000256" key="3">
    <source>
        <dbReference type="SAM" id="MobiDB-lite"/>
    </source>
</evidence>
<dbReference type="InterPro" id="IPR045851">
    <property type="entry name" value="AMP-bd_C_sf"/>
</dbReference>
<dbReference type="Gene3D" id="3.30.559.30">
    <property type="entry name" value="Nonribosomal peptide synthetase, condensation domain"/>
    <property type="match status" value="1"/>
</dbReference>
<protein>
    <submittedName>
        <fullName evidence="5">Amino acid adenylation domain-containing protein</fullName>
    </submittedName>
</protein>
<dbReference type="GO" id="GO:0043041">
    <property type="term" value="P:amino acid activation for nonribosomal peptide biosynthetic process"/>
    <property type="evidence" value="ECO:0007669"/>
    <property type="project" value="TreeGrafter"/>
</dbReference>
<dbReference type="Proteomes" id="UP001212996">
    <property type="component" value="Unassembled WGS sequence"/>
</dbReference>
<dbReference type="Gene3D" id="1.10.1200.10">
    <property type="entry name" value="ACP-like"/>
    <property type="match status" value="1"/>
</dbReference>
<feature type="region of interest" description="Disordered" evidence="3">
    <location>
        <begin position="1083"/>
        <end position="1103"/>
    </location>
</feature>
<dbReference type="Pfam" id="PF00550">
    <property type="entry name" value="PP-binding"/>
    <property type="match status" value="1"/>
</dbReference>
<dbReference type="InterPro" id="IPR000873">
    <property type="entry name" value="AMP-dep_synth/lig_dom"/>
</dbReference>
<keyword evidence="1" id="KW-0596">Phosphopantetheine</keyword>
<dbReference type="Pfam" id="PF00501">
    <property type="entry name" value="AMP-binding"/>
    <property type="match status" value="1"/>
</dbReference>
<dbReference type="EMBL" id="JAQMFO010000051">
    <property type="protein sequence ID" value="MDB6374618.1"/>
    <property type="molecule type" value="Genomic_DNA"/>
</dbReference>
<evidence type="ECO:0000313" key="6">
    <source>
        <dbReference type="Proteomes" id="UP001212996"/>
    </source>
</evidence>
<dbReference type="InterPro" id="IPR001242">
    <property type="entry name" value="Condensation_dom"/>
</dbReference>
<dbReference type="SMART" id="SM00823">
    <property type="entry name" value="PKS_PP"/>
    <property type="match status" value="1"/>
</dbReference>
<dbReference type="AlphaFoldDB" id="A0AAW6BN89"/>
<dbReference type="Gene3D" id="3.40.50.12780">
    <property type="entry name" value="N-terminal domain of ligase-like"/>
    <property type="match status" value="1"/>
</dbReference>
<dbReference type="GO" id="GO:0003824">
    <property type="term" value="F:catalytic activity"/>
    <property type="evidence" value="ECO:0007669"/>
    <property type="project" value="InterPro"/>
</dbReference>
<feature type="compositionally biased region" description="Basic and acidic residues" evidence="3">
    <location>
        <begin position="1088"/>
        <end position="1103"/>
    </location>
</feature>
<proteinExistence type="predicted"/>
<dbReference type="PANTHER" id="PTHR45527">
    <property type="entry name" value="NONRIBOSOMAL PEPTIDE SYNTHETASE"/>
    <property type="match status" value="1"/>
</dbReference>
<dbReference type="RefSeq" id="WP_271867731.1">
    <property type="nucleotide sequence ID" value="NZ_JAQMFO010000051.1"/>
</dbReference>
<dbReference type="CDD" id="cd05930">
    <property type="entry name" value="A_NRPS"/>
    <property type="match status" value="1"/>
</dbReference>
<evidence type="ECO:0000259" key="4">
    <source>
        <dbReference type="PROSITE" id="PS50075"/>
    </source>
</evidence>
<feature type="domain" description="Carrier" evidence="4">
    <location>
        <begin position="986"/>
        <end position="1062"/>
    </location>
</feature>
<dbReference type="GO" id="GO:0005737">
    <property type="term" value="C:cytoplasm"/>
    <property type="evidence" value="ECO:0007669"/>
    <property type="project" value="TreeGrafter"/>
</dbReference>
<keyword evidence="2" id="KW-0597">Phosphoprotein</keyword>
<evidence type="ECO:0000313" key="5">
    <source>
        <dbReference type="EMBL" id="MDB6374618.1"/>
    </source>
</evidence>
<dbReference type="GO" id="GO:0031177">
    <property type="term" value="F:phosphopantetheine binding"/>
    <property type="evidence" value="ECO:0007669"/>
    <property type="project" value="InterPro"/>
</dbReference>
<dbReference type="InterPro" id="IPR020806">
    <property type="entry name" value="PKS_PP-bd"/>
</dbReference>
<dbReference type="Pfam" id="PF00668">
    <property type="entry name" value="Condensation"/>
    <property type="match status" value="1"/>
</dbReference>
<dbReference type="SUPFAM" id="SSF56801">
    <property type="entry name" value="Acetyl-CoA synthetase-like"/>
    <property type="match status" value="1"/>
</dbReference>